<evidence type="ECO:0000256" key="9">
    <source>
        <dbReference type="ARBA" id="ARBA00022692"/>
    </source>
</evidence>
<feature type="transmembrane region" description="Helical" evidence="18">
    <location>
        <begin position="185"/>
        <end position="215"/>
    </location>
</feature>
<evidence type="ECO:0000313" key="19">
    <source>
        <dbReference type="EMBL" id="GBF90012.1"/>
    </source>
</evidence>
<gene>
    <name evidence="19" type="ORF">Rsub_02718</name>
</gene>
<evidence type="ECO:0000256" key="7">
    <source>
        <dbReference type="ARBA" id="ARBA00022516"/>
    </source>
</evidence>
<evidence type="ECO:0000256" key="13">
    <source>
        <dbReference type="ARBA" id="ARBA00023136"/>
    </source>
</evidence>
<evidence type="ECO:0000313" key="20">
    <source>
        <dbReference type="Proteomes" id="UP000247498"/>
    </source>
</evidence>
<dbReference type="Pfam" id="PF01148">
    <property type="entry name" value="CTP_transf_1"/>
    <property type="match status" value="1"/>
</dbReference>
<keyword evidence="14" id="KW-0594">Phospholipid biosynthesis</keyword>
<dbReference type="InterPro" id="IPR000374">
    <property type="entry name" value="PC_trans"/>
</dbReference>
<protein>
    <recommendedName>
        <fullName evidence="6 16">Phosphatidate cytidylyltransferase</fullName>
        <ecNumber evidence="6 16">2.7.7.41</ecNumber>
    </recommendedName>
</protein>
<evidence type="ECO:0000256" key="17">
    <source>
        <dbReference type="SAM" id="MobiDB-lite"/>
    </source>
</evidence>
<feature type="transmembrane region" description="Helical" evidence="18">
    <location>
        <begin position="264"/>
        <end position="281"/>
    </location>
</feature>
<comment type="caution">
    <text evidence="19">The sequence shown here is derived from an EMBL/GenBank/DDBJ whole genome shotgun (WGS) entry which is preliminary data.</text>
</comment>
<evidence type="ECO:0000256" key="12">
    <source>
        <dbReference type="ARBA" id="ARBA00023098"/>
    </source>
</evidence>
<dbReference type="UniPathway" id="UPA00557">
    <property type="reaction ID" value="UER00614"/>
</dbReference>
<keyword evidence="9 16" id="KW-0812">Transmembrane</keyword>
<keyword evidence="12" id="KW-0443">Lipid metabolism</keyword>
<dbReference type="InParanoid" id="A0A2V0NTL3"/>
<accession>A0A2V0NTL3</accession>
<dbReference type="FunCoup" id="A0A2V0NTL3">
    <property type="interactions" value="419"/>
</dbReference>
<keyword evidence="10 16" id="KW-0548">Nucleotidyltransferase</keyword>
<evidence type="ECO:0000256" key="10">
    <source>
        <dbReference type="ARBA" id="ARBA00022695"/>
    </source>
</evidence>
<feature type="transmembrane region" description="Helical" evidence="18">
    <location>
        <begin position="377"/>
        <end position="395"/>
    </location>
</feature>
<keyword evidence="15" id="KW-1208">Phospholipid metabolism</keyword>
<evidence type="ECO:0000256" key="6">
    <source>
        <dbReference type="ARBA" id="ARBA00012487"/>
    </source>
</evidence>
<reference evidence="19 20" key="1">
    <citation type="journal article" date="2018" name="Sci. Rep.">
        <title>Raphidocelis subcapitata (=Pseudokirchneriella subcapitata) provides an insight into genome evolution and environmental adaptations in the Sphaeropleales.</title>
        <authorList>
            <person name="Suzuki S."/>
            <person name="Yamaguchi H."/>
            <person name="Nakajima N."/>
            <person name="Kawachi M."/>
        </authorList>
    </citation>
    <scope>NUCLEOTIDE SEQUENCE [LARGE SCALE GENOMIC DNA]</scope>
    <source>
        <strain evidence="19 20">NIES-35</strain>
    </source>
</reference>
<evidence type="ECO:0000256" key="8">
    <source>
        <dbReference type="ARBA" id="ARBA00022679"/>
    </source>
</evidence>
<name>A0A2V0NTL3_9CHLO</name>
<comment type="similarity">
    <text evidence="5 16">Belongs to the CDS family.</text>
</comment>
<comment type="pathway">
    <text evidence="4">Lipid metabolism.</text>
</comment>
<dbReference type="AlphaFoldDB" id="A0A2V0NTL3"/>
<dbReference type="PANTHER" id="PTHR47101:SF1">
    <property type="entry name" value="PHOSPHATIDATE CYTIDYLYLTRANSFERASE 4, CHLOROPLASTIC"/>
    <property type="match status" value="1"/>
</dbReference>
<comment type="pathway">
    <text evidence="3 16">Phospholipid metabolism; CDP-diacylglycerol biosynthesis; CDP-diacylglycerol from sn-glycerol 3-phosphate: step 3/3.</text>
</comment>
<dbReference type="EC" id="2.7.7.41" evidence="6 16"/>
<evidence type="ECO:0000256" key="5">
    <source>
        <dbReference type="ARBA" id="ARBA00010185"/>
    </source>
</evidence>
<evidence type="ECO:0000256" key="18">
    <source>
        <dbReference type="SAM" id="Phobius"/>
    </source>
</evidence>
<dbReference type="Proteomes" id="UP000247498">
    <property type="component" value="Unassembled WGS sequence"/>
</dbReference>
<evidence type="ECO:0000256" key="16">
    <source>
        <dbReference type="RuleBase" id="RU003938"/>
    </source>
</evidence>
<keyword evidence="20" id="KW-1185">Reference proteome</keyword>
<feature type="transmembrane region" description="Helical" evidence="18">
    <location>
        <begin position="401"/>
        <end position="421"/>
    </location>
</feature>
<feature type="transmembrane region" description="Helical" evidence="18">
    <location>
        <begin position="293"/>
        <end position="310"/>
    </location>
</feature>
<comment type="subcellular location">
    <subcellularLocation>
        <location evidence="2">Membrane</location>
        <topology evidence="2">Multi-pass membrane protein</topology>
    </subcellularLocation>
</comment>
<dbReference type="OrthoDB" id="10260889at2759"/>
<dbReference type="GO" id="GO:0016020">
    <property type="term" value="C:membrane"/>
    <property type="evidence" value="ECO:0007669"/>
    <property type="project" value="UniProtKB-SubCell"/>
</dbReference>
<evidence type="ECO:0000256" key="3">
    <source>
        <dbReference type="ARBA" id="ARBA00005119"/>
    </source>
</evidence>
<feature type="transmembrane region" description="Helical" evidence="18">
    <location>
        <begin position="330"/>
        <end position="356"/>
    </location>
</feature>
<feature type="region of interest" description="Disordered" evidence="17">
    <location>
        <begin position="77"/>
        <end position="110"/>
    </location>
</feature>
<evidence type="ECO:0000256" key="1">
    <source>
        <dbReference type="ARBA" id="ARBA00001698"/>
    </source>
</evidence>
<dbReference type="PROSITE" id="PS01315">
    <property type="entry name" value="CDS"/>
    <property type="match status" value="1"/>
</dbReference>
<dbReference type="STRING" id="307507.A0A2V0NTL3"/>
<dbReference type="GO" id="GO:0004605">
    <property type="term" value="F:phosphatidate cytidylyltransferase activity"/>
    <property type="evidence" value="ECO:0007669"/>
    <property type="project" value="UniProtKB-EC"/>
</dbReference>
<proteinExistence type="inferred from homology"/>
<evidence type="ECO:0000256" key="15">
    <source>
        <dbReference type="ARBA" id="ARBA00023264"/>
    </source>
</evidence>
<keyword evidence="11 18" id="KW-1133">Transmembrane helix</keyword>
<evidence type="ECO:0000256" key="2">
    <source>
        <dbReference type="ARBA" id="ARBA00004141"/>
    </source>
</evidence>
<keyword evidence="8 16" id="KW-0808">Transferase</keyword>
<dbReference type="EMBL" id="BDRX01000014">
    <property type="protein sequence ID" value="GBF90012.1"/>
    <property type="molecule type" value="Genomic_DNA"/>
</dbReference>
<evidence type="ECO:0000256" key="4">
    <source>
        <dbReference type="ARBA" id="ARBA00005189"/>
    </source>
</evidence>
<keyword evidence="7" id="KW-0444">Lipid biosynthesis</keyword>
<evidence type="ECO:0000256" key="11">
    <source>
        <dbReference type="ARBA" id="ARBA00022989"/>
    </source>
</evidence>
<dbReference type="GO" id="GO:0016024">
    <property type="term" value="P:CDP-diacylglycerol biosynthetic process"/>
    <property type="evidence" value="ECO:0007669"/>
    <property type="project" value="UniProtKB-UniPathway"/>
</dbReference>
<organism evidence="19 20">
    <name type="scientific">Raphidocelis subcapitata</name>
    <dbReference type="NCBI Taxonomy" id="307507"/>
    <lineage>
        <taxon>Eukaryota</taxon>
        <taxon>Viridiplantae</taxon>
        <taxon>Chlorophyta</taxon>
        <taxon>core chlorophytes</taxon>
        <taxon>Chlorophyceae</taxon>
        <taxon>CS clade</taxon>
        <taxon>Sphaeropleales</taxon>
        <taxon>Selenastraceae</taxon>
        <taxon>Raphidocelis</taxon>
    </lineage>
</organism>
<comment type="catalytic activity">
    <reaction evidence="1 16">
        <text>a 1,2-diacyl-sn-glycero-3-phosphate + CTP + H(+) = a CDP-1,2-diacyl-sn-glycerol + diphosphate</text>
        <dbReference type="Rhea" id="RHEA:16229"/>
        <dbReference type="ChEBI" id="CHEBI:15378"/>
        <dbReference type="ChEBI" id="CHEBI:33019"/>
        <dbReference type="ChEBI" id="CHEBI:37563"/>
        <dbReference type="ChEBI" id="CHEBI:58332"/>
        <dbReference type="ChEBI" id="CHEBI:58608"/>
        <dbReference type="EC" id="2.7.7.41"/>
    </reaction>
</comment>
<keyword evidence="13 18" id="KW-0472">Membrane</keyword>
<dbReference type="PANTHER" id="PTHR47101">
    <property type="entry name" value="PHOSPHATIDATE CYTIDYLYLTRANSFERASE 5, CHLOROPLASTIC"/>
    <property type="match status" value="1"/>
</dbReference>
<sequence>MLHSAAVGRCRGVTGMGPAAPCAAGHAHGVGRRAVADGVARGARPLAPRPRRVGACTGAPPLWPSLHCSHAARWRAPRAAQPIHAQTDAQGQPPSDGGSGSGAGSSGSGVLSSGIAEAEAAAAAAAAAGADAAAGGSGAAAAAAGAAHDAAAAAAAALPDAVARAASPPQPAAGGKPGSNFAKRVVFGVILGLLGAAIIVYGRLPFLVTTMFVVYQATQEYFGIVTSRGISRGQDAPPPLVSAMTTVLCLSITALTYFAGIKSGTAMCVAAFLLLVMNVVGNNRPTFSQLTSSVFGLFYCGYLPCFWLKLRNLSLPAPEVQLPALAALLPSMSVGLVATFTTVACIIAADTGAYFVGKNLGRTKLTDISPKKTVEGAAGGLASAVAAALALRWLFVWPGDAVAAAGLGVIVFFSSIFGDLIESIMKREAGMKDSGNLIPGHGGLLDRFDSYMFSGVIAWFYITTVLPRFGLA</sequence>
<feature type="compositionally biased region" description="Gly residues" evidence="17">
    <location>
        <begin position="97"/>
        <end position="107"/>
    </location>
</feature>
<evidence type="ECO:0000256" key="14">
    <source>
        <dbReference type="ARBA" id="ARBA00023209"/>
    </source>
</evidence>